<organism evidence="1 2">
    <name type="scientific">Panagrolaimus sp. PS1159</name>
    <dbReference type="NCBI Taxonomy" id="55785"/>
    <lineage>
        <taxon>Eukaryota</taxon>
        <taxon>Metazoa</taxon>
        <taxon>Ecdysozoa</taxon>
        <taxon>Nematoda</taxon>
        <taxon>Chromadorea</taxon>
        <taxon>Rhabditida</taxon>
        <taxon>Tylenchina</taxon>
        <taxon>Panagrolaimomorpha</taxon>
        <taxon>Panagrolaimoidea</taxon>
        <taxon>Panagrolaimidae</taxon>
        <taxon>Panagrolaimus</taxon>
    </lineage>
</organism>
<dbReference type="Proteomes" id="UP000887580">
    <property type="component" value="Unplaced"/>
</dbReference>
<protein>
    <submittedName>
        <fullName evidence="2">J domain-containing protein</fullName>
    </submittedName>
</protein>
<proteinExistence type="predicted"/>
<accession>A0AC35F531</accession>
<evidence type="ECO:0000313" key="2">
    <source>
        <dbReference type="WBParaSite" id="PS1159_v2.g13916.t1"/>
    </source>
</evidence>
<dbReference type="WBParaSite" id="PS1159_v2.g13916.t1">
    <property type="protein sequence ID" value="PS1159_v2.g13916.t1"/>
    <property type="gene ID" value="PS1159_v2.g13916"/>
</dbReference>
<reference evidence="2" key="1">
    <citation type="submission" date="2022-11" db="UniProtKB">
        <authorList>
            <consortium name="WormBaseParasite"/>
        </authorList>
    </citation>
    <scope>IDENTIFICATION</scope>
</reference>
<name>A0AC35F531_9BILA</name>
<evidence type="ECO:0000313" key="1">
    <source>
        <dbReference type="Proteomes" id="UP000887580"/>
    </source>
</evidence>
<sequence length="494" mass="56792">MREVISRIASFYFIGLYINIVIADTAKEVEKHLELGKQYLAKGQFPEALQQYHAAIELDPTNYQTYYRRATVLLASGKVKAALPDLDKVVELKPDFTAALIQRGNLLIKQGKFDEAAADFKKVLKTDSNNSEVKEKLTLIEQLREWAKQADYYFENDDFHNAEALLDKVLEQCLWDPDLHRRRAKCRQARGDIQNAIADIRAISKLVPDSTEAYLEISRMYYGVGDIQNSLGQVRECLKLNPDHKECFPFYKKAKKLQKMRESLEEFVAKEKWTECLEKGQQILKFEKDVDNVQLDVFRHTCKCNLHAGHVAEAINECTEVLKYGDENDLDVLCDRAEAYIVSEQFDKAVDDFQKAATAHDGNRRAKEGLQRAQKLLKQSKKRDYYKILGVRRNANKQQINKAYRKLAQQWHPDNFRDDEEKKRAQEKFIDIAAAKDVLTDPEKRQRFDQGDDPLDPENQGGGGGHGFHQGFNPFEHGFPFGGGDGAHSFKFNF</sequence>